<organism evidence="2 3">
    <name type="scientific">Phyllobacterium trifolii</name>
    <dbReference type="NCBI Taxonomy" id="300193"/>
    <lineage>
        <taxon>Bacteria</taxon>
        <taxon>Pseudomonadati</taxon>
        <taxon>Pseudomonadota</taxon>
        <taxon>Alphaproteobacteria</taxon>
        <taxon>Hyphomicrobiales</taxon>
        <taxon>Phyllobacteriaceae</taxon>
        <taxon>Phyllobacterium</taxon>
    </lineage>
</organism>
<accession>A0A839U6U7</accession>
<feature type="transmembrane region" description="Helical" evidence="1">
    <location>
        <begin position="14"/>
        <end position="36"/>
    </location>
</feature>
<dbReference type="AlphaFoldDB" id="A0A839U6U7"/>
<keyword evidence="1" id="KW-0472">Membrane</keyword>
<dbReference type="EMBL" id="JACHXN010000003">
    <property type="protein sequence ID" value="MBB3144702.1"/>
    <property type="molecule type" value="Genomic_DNA"/>
</dbReference>
<keyword evidence="1" id="KW-0812">Transmembrane</keyword>
<dbReference type="RefSeq" id="WP_162701811.1">
    <property type="nucleotide sequence ID" value="NZ_JACHXN010000003.1"/>
</dbReference>
<gene>
    <name evidence="2" type="ORF">FHS21_001103</name>
</gene>
<proteinExistence type="predicted"/>
<evidence type="ECO:0000256" key="1">
    <source>
        <dbReference type="SAM" id="Phobius"/>
    </source>
</evidence>
<reference evidence="2 3" key="1">
    <citation type="submission" date="2020-08" db="EMBL/GenBank/DDBJ databases">
        <title>Genomic Encyclopedia of Type Strains, Phase III (KMG-III): the genomes of soil and plant-associated and newly described type strains.</title>
        <authorList>
            <person name="Whitman W."/>
        </authorList>
    </citation>
    <scope>NUCLEOTIDE SEQUENCE [LARGE SCALE GENOMIC DNA]</scope>
    <source>
        <strain evidence="2 3">CECT 7015</strain>
    </source>
</reference>
<keyword evidence="3" id="KW-1185">Reference proteome</keyword>
<name>A0A839U6U7_9HYPH</name>
<protein>
    <submittedName>
        <fullName evidence="2">Uncharacterized protein</fullName>
    </submittedName>
</protein>
<dbReference type="Proteomes" id="UP000554520">
    <property type="component" value="Unassembled WGS sequence"/>
</dbReference>
<comment type="caution">
    <text evidence="2">The sequence shown here is derived from an EMBL/GenBank/DDBJ whole genome shotgun (WGS) entry which is preliminary data.</text>
</comment>
<keyword evidence="1" id="KW-1133">Transmembrane helix</keyword>
<sequence length="55" mass="6053">MRQPDFQPLETKDFLILAAIMVAILWGCWEAGTMLAKSSNPSGHQTSIIPDHLTA</sequence>
<evidence type="ECO:0000313" key="3">
    <source>
        <dbReference type="Proteomes" id="UP000554520"/>
    </source>
</evidence>
<evidence type="ECO:0000313" key="2">
    <source>
        <dbReference type="EMBL" id="MBB3144702.1"/>
    </source>
</evidence>